<dbReference type="Pfam" id="PF00754">
    <property type="entry name" value="F5_F8_type_C"/>
    <property type="match status" value="1"/>
</dbReference>
<dbReference type="InterPro" id="IPR008979">
    <property type="entry name" value="Galactose-bd-like_sf"/>
</dbReference>
<dbReference type="PROSITE" id="PS50022">
    <property type="entry name" value="FA58C_3"/>
    <property type="match status" value="1"/>
</dbReference>
<proteinExistence type="inferred from homology"/>
<accession>A0A5C5Z6G2</accession>
<dbReference type="GO" id="GO:0005764">
    <property type="term" value="C:lysosome"/>
    <property type="evidence" value="ECO:0007669"/>
    <property type="project" value="TreeGrafter"/>
</dbReference>
<evidence type="ECO:0000256" key="2">
    <source>
        <dbReference type="ARBA" id="ARBA00012662"/>
    </source>
</evidence>
<dbReference type="AlphaFoldDB" id="A0A5C5Z6G2"/>
<evidence type="ECO:0000259" key="7">
    <source>
        <dbReference type="PROSITE" id="PS50022"/>
    </source>
</evidence>
<protein>
    <recommendedName>
        <fullName evidence="2">alpha-L-fucosidase</fullName>
        <ecNumber evidence="2">3.2.1.51</ecNumber>
    </recommendedName>
</protein>
<keyword evidence="3 6" id="KW-0732">Signal</keyword>
<dbReference type="InterPro" id="IPR057739">
    <property type="entry name" value="Glyco_hydro_29_N"/>
</dbReference>
<feature type="chain" id="PRO_5022758163" description="alpha-L-fucosidase" evidence="6">
    <location>
        <begin position="22"/>
        <end position="485"/>
    </location>
</feature>
<evidence type="ECO:0000256" key="1">
    <source>
        <dbReference type="ARBA" id="ARBA00007951"/>
    </source>
</evidence>
<dbReference type="PANTHER" id="PTHR10030">
    <property type="entry name" value="ALPHA-L-FUCOSIDASE"/>
    <property type="match status" value="1"/>
</dbReference>
<dbReference type="InterPro" id="IPR000421">
    <property type="entry name" value="FA58C"/>
</dbReference>
<reference evidence="8 9" key="1">
    <citation type="submission" date="2019-02" db="EMBL/GenBank/DDBJ databases">
        <title>Deep-cultivation of Planctomycetes and their phenomic and genomic characterization uncovers novel biology.</title>
        <authorList>
            <person name="Wiegand S."/>
            <person name="Jogler M."/>
            <person name="Boedeker C."/>
            <person name="Pinto D."/>
            <person name="Vollmers J."/>
            <person name="Rivas-Marin E."/>
            <person name="Kohn T."/>
            <person name="Peeters S.H."/>
            <person name="Heuer A."/>
            <person name="Rast P."/>
            <person name="Oberbeckmann S."/>
            <person name="Bunk B."/>
            <person name="Jeske O."/>
            <person name="Meyerdierks A."/>
            <person name="Storesund J.E."/>
            <person name="Kallscheuer N."/>
            <person name="Luecker S."/>
            <person name="Lage O.M."/>
            <person name="Pohl T."/>
            <person name="Merkel B.J."/>
            <person name="Hornburger P."/>
            <person name="Mueller R.-W."/>
            <person name="Bruemmer F."/>
            <person name="Labrenz M."/>
            <person name="Spormann A.M."/>
            <person name="Op Den Camp H."/>
            <person name="Overmann J."/>
            <person name="Amann R."/>
            <person name="Jetten M.S.M."/>
            <person name="Mascher T."/>
            <person name="Medema M.H."/>
            <person name="Devos D.P."/>
            <person name="Kaster A.-K."/>
            <person name="Ovreas L."/>
            <person name="Rohde M."/>
            <person name="Galperin M.Y."/>
            <person name="Jogler C."/>
        </authorList>
    </citation>
    <scope>NUCLEOTIDE SEQUENCE [LARGE SCALE GENOMIC DNA]</scope>
    <source>
        <strain evidence="8 9">CA13</strain>
    </source>
</reference>
<dbReference type="GO" id="GO:0006004">
    <property type="term" value="P:fucose metabolic process"/>
    <property type="evidence" value="ECO:0007669"/>
    <property type="project" value="TreeGrafter"/>
</dbReference>
<dbReference type="OrthoDB" id="107551at2"/>
<dbReference type="Pfam" id="PF01120">
    <property type="entry name" value="Alpha_L_fucos"/>
    <property type="match status" value="1"/>
</dbReference>
<dbReference type="Gene3D" id="2.60.120.260">
    <property type="entry name" value="Galactose-binding domain-like"/>
    <property type="match status" value="1"/>
</dbReference>
<evidence type="ECO:0000256" key="4">
    <source>
        <dbReference type="ARBA" id="ARBA00022801"/>
    </source>
</evidence>
<dbReference type="EMBL" id="SJPJ01000001">
    <property type="protein sequence ID" value="TWT82854.1"/>
    <property type="molecule type" value="Genomic_DNA"/>
</dbReference>
<name>A0A5C5Z6G2_9BACT</name>
<feature type="domain" description="F5/8 type C" evidence="7">
    <location>
        <begin position="344"/>
        <end position="482"/>
    </location>
</feature>
<feature type="signal peptide" evidence="6">
    <location>
        <begin position="1"/>
        <end position="21"/>
    </location>
</feature>
<comment type="caution">
    <text evidence="8">The sequence shown here is derived from an EMBL/GenBank/DDBJ whole genome shotgun (WGS) entry which is preliminary data.</text>
</comment>
<keyword evidence="9" id="KW-1185">Reference proteome</keyword>
<evidence type="ECO:0000256" key="6">
    <source>
        <dbReference type="SAM" id="SignalP"/>
    </source>
</evidence>
<dbReference type="FunFam" id="3.20.20.80:FF:000052">
    <property type="entry name" value="Putative alpha-L-fucosidase 1"/>
    <property type="match status" value="1"/>
</dbReference>
<comment type="similarity">
    <text evidence="1">Belongs to the glycosyl hydrolase 29 family.</text>
</comment>
<organism evidence="8 9">
    <name type="scientific">Novipirellula herctigrandis</name>
    <dbReference type="NCBI Taxonomy" id="2527986"/>
    <lineage>
        <taxon>Bacteria</taxon>
        <taxon>Pseudomonadati</taxon>
        <taxon>Planctomycetota</taxon>
        <taxon>Planctomycetia</taxon>
        <taxon>Pirellulales</taxon>
        <taxon>Pirellulaceae</taxon>
        <taxon>Novipirellula</taxon>
    </lineage>
</organism>
<dbReference type="Proteomes" id="UP000315010">
    <property type="component" value="Unassembled WGS sequence"/>
</dbReference>
<dbReference type="GO" id="GO:0004560">
    <property type="term" value="F:alpha-L-fucosidase activity"/>
    <property type="evidence" value="ECO:0007669"/>
    <property type="project" value="InterPro"/>
</dbReference>
<dbReference type="InterPro" id="IPR017853">
    <property type="entry name" value="GH"/>
</dbReference>
<evidence type="ECO:0000313" key="8">
    <source>
        <dbReference type="EMBL" id="TWT82854.1"/>
    </source>
</evidence>
<gene>
    <name evidence="8" type="ORF">CA13_43170</name>
</gene>
<dbReference type="SUPFAM" id="SSF51445">
    <property type="entry name" value="(Trans)glycosidases"/>
    <property type="match status" value="1"/>
</dbReference>
<dbReference type="SMART" id="SM00812">
    <property type="entry name" value="Alpha_L_fucos"/>
    <property type="match status" value="1"/>
</dbReference>
<evidence type="ECO:0000256" key="3">
    <source>
        <dbReference type="ARBA" id="ARBA00022729"/>
    </source>
</evidence>
<dbReference type="PANTHER" id="PTHR10030:SF37">
    <property type="entry name" value="ALPHA-L-FUCOSIDASE-RELATED"/>
    <property type="match status" value="1"/>
</dbReference>
<dbReference type="SUPFAM" id="SSF49785">
    <property type="entry name" value="Galactose-binding domain-like"/>
    <property type="match status" value="1"/>
</dbReference>
<keyword evidence="4" id="KW-0378">Hydrolase</keyword>
<dbReference type="InterPro" id="IPR000933">
    <property type="entry name" value="Glyco_hydro_29"/>
</dbReference>
<dbReference type="RefSeq" id="WP_146399623.1">
    <property type="nucleotide sequence ID" value="NZ_SJPJ01000001.1"/>
</dbReference>
<dbReference type="Gene3D" id="3.20.20.80">
    <property type="entry name" value="Glycosidases"/>
    <property type="match status" value="1"/>
</dbReference>
<dbReference type="GO" id="GO:0016139">
    <property type="term" value="P:glycoside catabolic process"/>
    <property type="evidence" value="ECO:0007669"/>
    <property type="project" value="TreeGrafter"/>
</dbReference>
<evidence type="ECO:0000256" key="5">
    <source>
        <dbReference type="ARBA" id="ARBA00023295"/>
    </source>
</evidence>
<keyword evidence="5" id="KW-0326">Glycosidase</keyword>
<sequence length="485" mass="54831" precursor="true">MRRHISCPLILLFCLATCMNAAEPPAPVLPVPSERQLRWHEMEYYGFIHFTTNTFTGLEWGYGDESPAIFNPTDCDPNQWASVAKQVGMRGLIITAKHHDGFCLWPSQYSEHTIKHSPFKNGTADMVGELAEACRKHELQMGVYLSPWDRNHAKYGSPEYIEYYRNQLTELTTNYGPLFEVWFDGANGGDGFYGGAKETRRIDADTYYDWDNTWSIVRRHQPMAVMFSDGGPDIRWVGNESGKGSETNWAMIRRTEFAPGRGDREALGSGQLDGTHWVPAEVDVSIRPGWFYHAEQDEQVKSLQQLIDIYYSSIGNGANLLLNVPPDRRGRFHEADVARLIEFGRVIEKTFDDDLAKSKPASASNVRGKDDQFTAANVTDGDRRSYWATDDGVMTGELVVDLQQPTCFDRIRVQEFIQLGQRIKKFAIDARVGDDWQPVATGTTVGPRRVMRIDPVTANAVRIRILDSRACPTLSTLELYQSPSI</sequence>
<evidence type="ECO:0000313" key="9">
    <source>
        <dbReference type="Proteomes" id="UP000315010"/>
    </source>
</evidence>
<dbReference type="EC" id="3.2.1.51" evidence="2"/>